<evidence type="ECO:0000256" key="1">
    <source>
        <dbReference type="SAM" id="MobiDB-lite"/>
    </source>
</evidence>
<feature type="region of interest" description="Disordered" evidence="1">
    <location>
        <begin position="149"/>
        <end position="242"/>
    </location>
</feature>
<evidence type="ECO:0008006" key="4">
    <source>
        <dbReference type="Google" id="ProtNLM"/>
    </source>
</evidence>
<organism evidence="2 3">
    <name type="scientific">Dibothriocephalus latus</name>
    <name type="common">Fish tapeworm</name>
    <name type="synonym">Diphyllobothrium latum</name>
    <dbReference type="NCBI Taxonomy" id="60516"/>
    <lineage>
        <taxon>Eukaryota</taxon>
        <taxon>Metazoa</taxon>
        <taxon>Spiralia</taxon>
        <taxon>Lophotrochozoa</taxon>
        <taxon>Platyhelminthes</taxon>
        <taxon>Cestoda</taxon>
        <taxon>Eucestoda</taxon>
        <taxon>Diphyllobothriidea</taxon>
        <taxon>Diphyllobothriidae</taxon>
        <taxon>Dibothriocephalus</taxon>
    </lineage>
</organism>
<dbReference type="EMBL" id="UYRU01080087">
    <property type="protein sequence ID" value="VDN30757.1"/>
    <property type="molecule type" value="Genomic_DNA"/>
</dbReference>
<dbReference type="Proteomes" id="UP000281553">
    <property type="component" value="Unassembled WGS sequence"/>
</dbReference>
<feature type="non-terminal residue" evidence="2">
    <location>
        <position position="253"/>
    </location>
</feature>
<proteinExistence type="predicted"/>
<reference evidence="2 3" key="1">
    <citation type="submission" date="2018-11" db="EMBL/GenBank/DDBJ databases">
        <authorList>
            <consortium name="Pathogen Informatics"/>
        </authorList>
    </citation>
    <scope>NUCLEOTIDE SEQUENCE [LARGE SCALE GENOMIC DNA]</scope>
</reference>
<evidence type="ECO:0000313" key="3">
    <source>
        <dbReference type="Proteomes" id="UP000281553"/>
    </source>
</evidence>
<name>A0A3P7N8G3_DIBLA</name>
<feature type="compositionally biased region" description="Polar residues" evidence="1">
    <location>
        <begin position="149"/>
        <end position="171"/>
    </location>
</feature>
<evidence type="ECO:0000313" key="2">
    <source>
        <dbReference type="EMBL" id="VDN30757.1"/>
    </source>
</evidence>
<accession>A0A3P7N8G3</accession>
<gene>
    <name evidence="2" type="ORF">DILT_LOCUS15602</name>
</gene>
<dbReference type="AlphaFoldDB" id="A0A3P7N8G3"/>
<protein>
    <recommendedName>
        <fullName evidence="4">Endonuclease/exonuclease/phosphatase domain-containing protein</fullName>
    </recommendedName>
</protein>
<sequence>MKLNSTAKSTEQMAMLVAMAEFQNAPQCGYLAYASTLSSESGFVGPRHRFSYRQESSENSHSDCLFEAVSASTLAHEPNRNATAVSAPDFGCWNWRTLPDPNAQGLTAHRLYQHNLDVCCLSEIRIPGSGAREIKIPGVNSHFTLYHSGTRNSSAVTPTGTSGCRSVSPTVQKAPLVSGDMGKSPEPRKTPKASPSEAGSGLKSGKTSRQQMEVLVDAPLTPTPPPPAAQKANGPTYYQGTPSIAVTSASTAF</sequence>
<keyword evidence="3" id="KW-1185">Reference proteome</keyword>